<dbReference type="Gene3D" id="3.30.360.10">
    <property type="entry name" value="Dihydrodipicolinate Reductase, domain 2"/>
    <property type="match status" value="1"/>
</dbReference>
<comment type="caution">
    <text evidence="3">The sequence shown here is derived from an EMBL/GenBank/DDBJ whole genome shotgun (WGS) entry which is preliminary data.</text>
</comment>
<feature type="domain" description="Gfo/Idh/MocA-like oxidoreductase bacterial type C-terminal" evidence="2">
    <location>
        <begin position="238"/>
        <end position="288"/>
    </location>
</feature>
<keyword evidence="3" id="KW-0378">Hydrolase</keyword>
<feature type="domain" description="Gfo/Idh/MocA-like oxidoreductase bacterial type C-terminal" evidence="2">
    <location>
        <begin position="392"/>
        <end position="464"/>
    </location>
</feature>
<reference evidence="3" key="1">
    <citation type="submission" date="2019-03" db="EMBL/GenBank/DDBJ databases">
        <title>Single cell metagenomics reveals metabolic interactions within the superorganism composed of flagellate Streblomastix strix and complex community of Bacteroidetes bacteria on its surface.</title>
        <authorList>
            <person name="Treitli S.C."/>
            <person name="Kolisko M."/>
            <person name="Husnik F."/>
            <person name="Keeling P."/>
            <person name="Hampl V."/>
        </authorList>
    </citation>
    <scope>NUCLEOTIDE SEQUENCE</scope>
    <source>
        <strain evidence="3">STM</strain>
    </source>
</reference>
<dbReference type="InterPro" id="IPR000683">
    <property type="entry name" value="Gfo/Idh/MocA-like_OxRdtase_N"/>
</dbReference>
<dbReference type="Gene3D" id="3.40.50.720">
    <property type="entry name" value="NAD(P)-binding Rossmann-like Domain"/>
    <property type="match status" value="1"/>
</dbReference>
<evidence type="ECO:0000259" key="1">
    <source>
        <dbReference type="Pfam" id="PF01408"/>
    </source>
</evidence>
<gene>
    <name evidence="3" type="ORF">EZS27_011900</name>
</gene>
<dbReference type="GO" id="GO:0000166">
    <property type="term" value="F:nucleotide binding"/>
    <property type="evidence" value="ECO:0007669"/>
    <property type="project" value="InterPro"/>
</dbReference>
<feature type="domain" description="Gfo/Idh/MocA-like oxidoreductase N-terminal" evidence="1">
    <location>
        <begin position="72"/>
        <end position="194"/>
    </location>
</feature>
<dbReference type="Pfam" id="PF01408">
    <property type="entry name" value="GFO_IDH_MocA"/>
    <property type="match status" value="1"/>
</dbReference>
<organism evidence="3">
    <name type="scientific">termite gut metagenome</name>
    <dbReference type="NCBI Taxonomy" id="433724"/>
    <lineage>
        <taxon>unclassified sequences</taxon>
        <taxon>metagenomes</taxon>
        <taxon>organismal metagenomes</taxon>
    </lineage>
</organism>
<proteinExistence type="predicted"/>
<dbReference type="InterPro" id="IPR050463">
    <property type="entry name" value="Gfo/Idh/MocA_oxidrdct_glycsds"/>
</dbReference>
<keyword evidence="3" id="KW-0326">Glycosidase</keyword>
<evidence type="ECO:0000313" key="3">
    <source>
        <dbReference type="EMBL" id="KAA6340236.1"/>
    </source>
</evidence>
<sequence length="470" mass="53507">MYLCCKLSQLELESARNTKNMETIHSRRKFLATALSGTVAAFVAPAVSGNESTHIIQPTVIPKKAFGANDRIRVAVLGINGRGQTHIEEIMKQPNAALVALCDPDLNLLKKRAQSFEEKYKQKIAIEQDFRRIYENKDIDAVTLATPNHWHALQAIWACQAGKDVYVEKPATHNIYEGKKLIEAAYKYNRIIQHGVQLRSSRSIREGIRLLNEGVIGRVYMARGVVYRWRPDIGNQGISNIPEGLDYDLWCGPAPMAPFTRNLVHYNWHWHWNYGNGDVGNQGIHETDLCLWGLNVGLPERITSMGGKFLWDDCKEVPEIQTSIYHYPKQKKIIQFEVRNWCTNLEDGAGVGNIFYGDKGYMVIKGYDTYETYLGEKREKGPTNSAPGEEQAEHFKNWFDAIRARDMRIQNAPVETGHLSSALAHLGNISYRLGRQLNFDPVAERFVGDEEANKLLTREYRSPYILPEKI</sequence>
<dbReference type="EMBL" id="SNRY01000475">
    <property type="protein sequence ID" value="KAA6340236.1"/>
    <property type="molecule type" value="Genomic_DNA"/>
</dbReference>
<dbReference type="AlphaFoldDB" id="A0A5J4S2C8"/>
<dbReference type="SUPFAM" id="SSF55347">
    <property type="entry name" value="Glyceraldehyde-3-phosphate dehydrogenase-like, C-terminal domain"/>
    <property type="match status" value="1"/>
</dbReference>
<dbReference type="EC" id="3.2.1.49" evidence="3"/>
<name>A0A5J4S2C8_9ZZZZ</name>
<dbReference type="PANTHER" id="PTHR43818">
    <property type="entry name" value="BCDNA.GH03377"/>
    <property type="match status" value="1"/>
</dbReference>
<dbReference type="SUPFAM" id="SSF51735">
    <property type="entry name" value="NAD(P)-binding Rossmann-fold domains"/>
    <property type="match status" value="1"/>
</dbReference>
<protein>
    <submittedName>
        <fullName evidence="3">Alpha-N-acetylgalactosaminidase</fullName>
        <ecNumber evidence="3">3.2.1.49</ecNumber>
    </submittedName>
</protein>
<dbReference type="InterPro" id="IPR036291">
    <property type="entry name" value="NAD(P)-bd_dom_sf"/>
</dbReference>
<dbReference type="InterPro" id="IPR043906">
    <property type="entry name" value="Gfo/Idh/MocA_OxRdtase_bact_C"/>
</dbReference>
<accession>A0A5J4S2C8</accession>
<dbReference type="GO" id="GO:0008456">
    <property type="term" value="F:alpha-N-acetylgalactosaminidase activity"/>
    <property type="evidence" value="ECO:0007669"/>
    <property type="project" value="UniProtKB-EC"/>
</dbReference>
<dbReference type="Pfam" id="PF19051">
    <property type="entry name" value="GFO_IDH_MocA_C2"/>
    <property type="match status" value="2"/>
</dbReference>
<dbReference type="PANTHER" id="PTHR43818:SF5">
    <property type="entry name" value="OXIDOREDUCTASE FAMILY PROTEIN"/>
    <property type="match status" value="1"/>
</dbReference>
<evidence type="ECO:0000259" key="2">
    <source>
        <dbReference type="Pfam" id="PF19051"/>
    </source>
</evidence>